<comment type="similarity">
    <text evidence="1">Belongs to the SspB family.</text>
</comment>
<dbReference type="PANTHER" id="PTHR37486">
    <property type="entry name" value="STRINGENT STARVATION PROTEIN B"/>
    <property type="match status" value="1"/>
</dbReference>
<dbReference type="FunFam" id="2.30.30.220:FF:000001">
    <property type="entry name" value="ClpXP protease specificity-enhancing factor"/>
    <property type="match status" value="1"/>
</dbReference>
<reference evidence="5" key="1">
    <citation type="submission" date="2017-09" db="EMBL/GenBank/DDBJ databases">
        <authorList>
            <person name="Varghese N."/>
            <person name="Submissions S."/>
        </authorList>
    </citation>
    <scope>NUCLEOTIDE SEQUENCE [LARGE SCALE GENOMIC DNA]</scope>
    <source>
        <strain evidence="5">JKS000234</strain>
    </source>
</reference>
<dbReference type="GO" id="GO:0005829">
    <property type="term" value="C:cytosol"/>
    <property type="evidence" value="ECO:0007669"/>
    <property type="project" value="TreeGrafter"/>
</dbReference>
<dbReference type="PANTHER" id="PTHR37486:SF1">
    <property type="entry name" value="STRINGENT STARVATION PROTEIN B"/>
    <property type="match status" value="1"/>
</dbReference>
<dbReference type="NCBIfam" id="NF008763">
    <property type="entry name" value="PRK11798.1-2"/>
    <property type="match status" value="1"/>
</dbReference>
<dbReference type="Pfam" id="PF04386">
    <property type="entry name" value="SspB"/>
    <property type="match status" value="1"/>
</dbReference>
<protein>
    <recommendedName>
        <fullName evidence="2">Stringent starvation protein B</fullName>
    </recommendedName>
</protein>
<dbReference type="Proteomes" id="UP000219271">
    <property type="component" value="Unassembled WGS sequence"/>
</dbReference>
<evidence type="ECO:0000313" key="5">
    <source>
        <dbReference type="Proteomes" id="UP000219271"/>
    </source>
</evidence>
<dbReference type="AlphaFoldDB" id="A0A286BS71"/>
<evidence type="ECO:0000256" key="3">
    <source>
        <dbReference type="SAM" id="MobiDB-lite"/>
    </source>
</evidence>
<proteinExistence type="inferred from homology"/>
<dbReference type="GO" id="GO:0005840">
    <property type="term" value="C:ribosome"/>
    <property type="evidence" value="ECO:0007669"/>
    <property type="project" value="TreeGrafter"/>
</dbReference>
<dbReference type="PIRSF" id="PIRSF005276">
    <property type="entry name" value="SspB"/>
    <property type="match status" value="1"/>
</dbReference>
<feature type="region of interest" description="Disordered" evidence="3">
    <location>
        <begin position="123"/>
        <end position="174"/>
    </location>
</feature>
<name>A0A286BS71_9GAMM</name>
<organism evidence="4 5">
    <name type="scientific">Candidatus Pantoea floridensis</name>
    <dbReference type="NCBI Taxonomy" id="1938870"/>
    <lineage>
        <taxon>Bacteria</taxon>
        <taxon>Pseudomonadati</taxon>
        <taxon>Pseudomonadota</taxon>
        <taxon>Gammaproteobacteria</taxon>
        <taxon>Enterobacterales</taxon>
        <taxon>Erwiniaceae</taxon>
        <taxon>Pantoea</taxon>
    </lineage>
</organism>
<dbReference type="EMBL" id="OCMY01000001">
    <property type="protein sequence ID" value="SOD37012.1"/>
    <property type="molecule type" value="Genomic_DNA"/>
</dbReference>
<evidence type="ECO:0000256" key="1">
    <source>
        <dbReference type="ARBA" id="ARBA00061159"/>
    </source>
</evidence>
<dbReference type="NCBIfam" id="NF008762">
    <property type="entry name" value="PRK11798.1-1"/>
    <property type="match status" value="1"/>
</dbReference>
<accession>A0A286BS71</accession>
<dbReference type="SUPFAM" id="SSF101738">
    <property type="entry name" value="SspB-like"/>
    <property type="match status" value="1"/>
</dbReference>
<dbReference type="InterPro" id="IPR036760">
    <property type="entry name" value="SspB-like_sf"/>
</dbReference>
<sequence>MKCACKLGANSMEMSQLTARRPYLLRAFYDWLLDNQLTPHLVVDINLPGVQVPLQYARDGQIVLNIAPRAVGNLDLANDEVRFNARFGGVPRQVSVPMAAVLAIYARENGAGTMFEPEPAYELATEDQDGSGQEETMMSVIDGDRPDDATDDDHSPDDEPPPPRGGRPSLRVVK</sequence>
<gene>
    <name evidence="4" type="ORF">SAMN06273570_1336</name>
</gene>
<dbReference type="InterPro" id="IPR007481">
    <property type="entry name" value="SspB"/>
</dbReference>
<evidence type="ECO:0000313" key="4">
    <source>
        <dbReference type="EMBL" id="SOD37012.1"/>
    </source>
</evidence>
<dbReference type="GO" id="GO:0045732">
    <property type="term" value="P:positive regulation of protein catabolic process"/>
    <property type="evidence" value="ECO:0007669"/>
    <property type="project" value="TreeGrafter"/>
</dbReference>
<evidence type="ECO:0000256" key="2">
    <source>
        <dbReference type="ARBA" id="ARBA00069299"/>
    </source>
</evidence>
<feature type="compositionally biased region" description="Acidic residues" evidence="3">
    <location>
        <begin position="149"/>
        <end position="160"/>
    </location>
</feature>
<dbReference type="NCBIfam" id="NF008769">
    <property type="entry name" value="PRK11798.2-5"/>
    <property type="match status" value="1"/>
</dbReference>
<dbReference type="Gene3D" id="2.30.30.220">
    <property type="entry name" value="SspB-like"/>
    <property type="match status" value="1"/>
</dbReference>
<keyword evidence="5" id="KW-1185">Reference proteome</keyword>